<keyword evidence="2" id="KW-0472">Membrane</keyword>
<dbReference type="InterPro" id="IPR006860">
    <property type="entry name" value="FecR"/>
</dbReference>
<feature type="region of interest" description="Disordered" evidence="1">
    <location>
        <begin position="229"/>
        <end position="258"/>
    </location>
</feature>
<evidence type="ECO:0000313" key="4">
    <source>
        <dbReference type="EMBL" id="RJG53170.1"/>
    </source>
</evidence>
<dbReference type="InterPro" id="IPR012373">
    <property type="entry name" value="Ferrdict_sens_TM"/>
</dbReference>
<accession>A0A418YPA9</accession>
<name>A0A418YPA9_9SPHN</name>
<comment type="caution">
    <text evidence="4">The sequence shown here is derived from an EMBL/GenBank/DDBJ whole genome shotgun (WGS) entry which is preliminary data.</text>
</comment>
<protein>
    <submittedName>
        <fullName evidence="4">FecR-like transmembrane sensor</fullName>
    </submittedName>
</protein>
<keyword evidence="5" id="KW-1185">Reference proteome</keyword>
<dbReference type="Pfam" id="PF04773">
    <property type="entry name" value="FecR"/>
    <property type="match status" value="1"/>
</dbReference>
<dbReference type="OrthoDB" id="9798846at2"/>
<sequence>MSDHPTRIERQAYKWVMKMLDDPVRHAAALERWLSKDDEYRAVYKRVAIEVGRASDAAAQAPVLRAITRPARESVGWVPKGRMIAVGGMVAIGIAAAGVFGVLHMSLGNGGIGVSGKAPILAYAAGETDRSFTLSDASVVTLFAHGRIEADFSKSERSVRLLGGKARFAVAHNVTRPFVVYAAGGKVKATGTLFEVAIDGEVKVRLISGAIEVTYPRSSANRPEKVVRLGPGEQASYPPSAAVAPAPTPERSATSSARSLENFDDVPAAEIAERVNRSSSVKIVFADQAIGRREVFADLDVSDAEAVAQKLAKVLGLLIDRGQPGRLLLKSPN</sequence>
<reference evidence="4 5" key="1">
    <citation type="submission" date="2018-08" db="EMBL/GenBank/DDBJ databases">
        <title>Sphingobium sp. EO9.</title>
        <authorList>
            <person name="Park Y."/>
            <person name="Kim K.H."/>
            <person name="Jeon C.O."/>
        </authorList>
    </citation>
    <scope>NUCLEOTIDE SEQUENCE [LARGE SCALE GENOMIC DNA]</scope>
    <source>
        <strain evidence="4 5">EO9</strain>
    </source>
</reference>
<evidence type="ECO:0000259" key="3">
    <source>
        <dbReference type="Pfam" id="PF04773"/>
    </source>
</evidence>
<feature type="transmembrane region" description="Helical" evidence="2">
    <location>
        <begin position="84"/>
        <end position="107"/>
    </location>
</feature>
<dbReference type="PIRSF" id="PIRSF018266">
    <property type="entry name" value="FecR"/>
    <property type="match status" value="1"/>
</dbReference>
<dbReference type="RefSeq" id="WP_119748601.1">
    <property type="nucleotide sequence ID" value="NZ_QVRA01000018.1"/>
</dbReference>
<keyword evidence="2" id="KW-1133">Transmembrane helix</keyword>
<dbReference type="EMBL" id="QVRA01000018">
    <property type="protein sequence ID" value="RJG53170.1"/>
    <property type="molecule type" value="Genomic_DNA"/>
</dbReference>
<dbReference type="GO" id="GO:0016989">
    <property type="term" value="F:sigma factor antagonist activity"/>
    <property type="evidence" value="ECO:0007669"/>
    <property type="project" value="TreeGrafter"/>
</dbReference>
<organism evidence="4 5">
    <name type="scientific">Sphingobium terrigena</name>
    <dbReference type="NCBI Taxonomy" id="2304063"/>
    <lineage>
        <taxon>Bacteria</taxon>
        <taxon>Pseudomonadati</taxon>
        <taxon>Pseudomonadota</taxon>
        <taxon>Alphaproteobacteria</taxon>
        <taxon>Sphingomonadales</taxon>
        <taxon>Sphingomonadaceae</taxon>
        <taxon>Sphingobium</taxon>
    </lineage>
</organism>
<evidence type="ECO:0000313" key="5">
    <source>
        <dbReference type="Proteomes" id="UP000283469"/>
    </source>
</evidence>
<keyword evidence="2 4" id="KW-0812">Transmembrane</keyword>
<proteinExistence type="predicted"/>
<evidence type="ECO:0000256" key="1">
    <source>
        <dbReference type="SAM" id="MobiDB-lite"/>
    </source>
</evidence>
<feature type="compositionally biased region" description="Low complexity" evidence="1">
    <location>
        <begin position="235"/>
        <end position="245"/>
    </location>
</feature>
<feature type="domain" description="FecR protein" evidence="3">
    <location>
        <begin position="130"/>
        <end position="212"/>
    </location>
</feature>
<dbReference type="AlphaFoldDB" id="A0A418YPA9"/>
<gene>
    <name evidence="4" type="ORF">D0Z70_17270</name>
</gene>
<dbReference type="PANTHER" id="PTHR30273">
    <property type="entry name" value="PERIPLASMIC SIGNAL SENSOR AND SIGMA FACTOR ACTIVATOR FECR-RELATED"/>
    <property type="match status" value="1"/>
</dbReference>
<dbReference type="PANTHER" id="PTHR30273:SF2">
    <property type="entry name" value="PROTEIN FECR"/>
    <property type="match status" value="1"/>
</dbReference>
<dbReference type="Proteomes" id="UP000283469">
    <property type="component" value="Unassembled WGS sequence"/>
</dbReference>
<evidence type="ECO:0000256" key="2">
    <source>
        <dbReference type="SAM" id="Phobius"/>
    </source>
</evidence>
<dbReference type="Gene3D" id="2.60.120.1440">
    <property type="match status" value="1"/>
</dbReference>